<keyword evidence="5 10" id="KW-0418">Kinase</keyword>
<evidence type="ECO:0000256" key="2">
    <source>
        <dbReference type="ARBA" id="ARBA00022527"/>
    </source>
</evidence>
<keyword evidence="11" id="KW-1185">Reference proteome</keyword>
<dbReference type="EMBL" id="CP130612">
    <property type="protein sequence ID" value="WKW11514.1"/>
    <property type="molecule type" value="Genomic_DNA"/>
</dbReference>
<keyword evidence="3" id="KW-0808">Transferase</keyword>
<accession>A0AA49JT40</accession>
<dbReference type="Pfam" id="PF00069">
    <property type="entry name" value="Pkinase"/>
    <property type="match status" value="1"/>
</dbReference>
<name>A0AA49JYK4_9BACT</name>
<dbReference type="InterPro" id="IPR017441">
    <property type="entry name" value="Protein_kinase_ATP_BS"/>
</dbReference>
<gene>
    <name evidence="9" type="ORF">Strain138_000769</name>
    <name evidence="10" type="ORF">Strain318_000769</name>
</gene>
<dbReference type="Gene3D" id="3.30.200.20">
    <property type="entry name" value="Phosphorylase Kinase, domain 1"/>
    <property type="match status" value="1"/>
</dbReference>
<reference evidence="10" key="1">
    <citation type="submission" date="2023-07" db="EMBL/GenBank/DDBJ databases">
        <authorList>
            <person name="Haufschild T."/>
            <person name="Kallscheuer N."/>
            <person name="Hammer J."/>
            <person name="Kohn T."/>
            <person name="Kabuu M."/>
            <person name="Jogler M."/>
            <person name="Wohfarth N."/>
            <person name="Heuer A."/>
            <person name="Rohde M."/>
            <person name="van Teeseling M.C.F."/>
            <person name="Jogler C."/>
        </authorList>
    </citation>
    <scope>NUCLEOTIDE SEQUENCE</scope>
    <source>
        <strain evidence="9">Strain 138</strain>
        <strain evidence="10">Strain 318</strain>
    </source>
</reference>
<dbReference type="PANTHER" id="PTHR43289:SF6">
    <property type="entry name" value="SERINE_THREONINE-PROTEIN KINASE NEKL-3"/>
    <property type="match status" value="1"/>
</dbReference>
<dbReference type="PROSITE" id="PS50011">
    <property type="entry name" value="PROTEIN_KINASE_DOM"/>
    <property type="match status" value="1"/>
</dbReference>
<dbReference type="CDD" id="cd14014">
    <property type="entry name" value="STKc_PknB_like"/>
    <property type="match status" value="1"/>
</dbReference>
<dbReference type="GO" id="GO:0005524">
    <property type="term" value="F:ATP binding"/>
    <property type="evidence" value="ECO:0007669"/>
    <property type="project" value="UniProtKB-UniRule"/>
</dbReference>
<sequence length="326" mass="35973">MFCPDCGTWNRSALRHCAQCNRALPDLPSAVDAPDHLITSLRHATGQRYRIVRRIGAGGMADVYEARHHQLNRPLAVKVMHAHLARDREMRERFRREAEAASRLGHPFICAPLDYGETEDAVYLVLPFLGGGCLADDLMRERTVDAARTARIAAQVATALDYAARQGVIHRDVKPDNVLFDADGNGILTDFGIATAYFHGRMTAGGRAMGTPHYMAPEQAMGRFVDGRADLYAVGVMMYECLTGATPFDGPDGYAIGYKHVHERPKPLSSVAPEVPPGLAAIVMALLEKDPNARYQRGHDLADAIYHWMHETGIREEPPVRAARPQ</sequence>
<dbReference type="FunFam" id="1.10.510.10:FF:000021">
    <property type="entry name" value="Serine/threonine protein kinase"/>
    <property type="match status" value="1"/>
</dbReference>
<keyword evidence="2" id="KW-0723">Serine/threonine-protein kinase</keyword>
<dbReference type="InterPro" id="IPR011009">
    <property type="entry name" value="Kinase-like_dom_sf"/>
</dbReference>
<organism evidence="10 11">
    <name type="scientific">Pseudogemmatithrix spongiicola</name>
    <dbReference type="NCBI Taxonomy" id="3062599"/>
    <lineage>
        <taxon>Bacteria</taxon>
        <taxon>Pseudomonadati</taxon>
        <taxon>Gemmatimonadota</taxon>
        <taxon>Gemmatimonadia</taxon>
        <taxon>Gemmatimonadales</taxon>
        <taxon>Gemmatimonadaceae</taxon>
        <taxon>Pseudogemmatithrix</taxon>
    </lineage>
</organism>
<dbReference type="PANTHER" id="PTHR43289">
    <property type="entry name" value="MITOGEN-ACTIVATED PROTEIN KINASE KINASE KINASE 20-RELATED"/>
    <property type="match status" value="1"/>
</dbReference>
<evidence type="ECO:0000256" key="4">
    <source>
        <dbReference type="ARBA" id="ARBA00022741"/>
    </source>
</evidence>
<feature type="domain" description="Protein kinase" evidence="8">
    <location>
        <begin position="49"/>
        <end position="309"/>
    </location>
</feature>
<evidence type="ECO:0000313" key="10">
    <source>
        <dbReference type="EMBL" id="WKW14424.1"/>
    </source>
</evidence>
<dbReference type="EC" id="2.7.11.1" evidence="1"/>
<dbReference type="InterPro" id="IPR008271">
    <property type="entry name" value="Ser/Thr_kinase_AS"/>
</dbReference>
<dbReference type="PROSITE" id="PS00108">
    <property type="entry name" value="PROTEIN_KINASE_ST"/>
    <property type="match status" value="1"/>
</dbReference>
<dbReference type="Proteomes" id="UP001229955">
    <property type="component" value="Chromosome"/>
</dbReference>
<proteinExistence type="predicted"/>
<dbReference type="SUPFAM" id="SSF56112">
    <property type="entry name" value="Protein kinase-like (PK-like)"/>
    <property type="match status" value="1"/>
</dbReference>
<dbReference type="GO" id="GO:0004674">
    <property type="term" value="F:protein serine/threonine kinase activity"/>
    <property type="evidence" value="ECO:0007669"/>
    <property type="project" value="UniProtKB-KW"/>
</dbReference>
<dbReference type="InterPro" id="IPR000719">
    <property type="entry name" value="Prot_kinase_dom"/>
</dbReference>
<accession>A0AA49JYK4</accession>
<protein>
    <recommendedName>
        <fullName evidence="1">non-specific serine/threonine protein kinase</fullName>
        <ecNumber evidence="1">2.7.11.1</ecNumber>
    </recommendedName>
</protein>
<dbReference type="EMBL" id="CP130613">
    <property type="protein sequence ID" value="WKW14424.1"/>
    <property type="molecule type" value="Genomic_DNA"/>
</dbReference>
<evidence type="ECO:0000256" key="3">
    <source>
        <dbReference type="ARBA" id="ARBA00022679"/>
    </source>
</evidence>
<dbReference type="SMART" id="SM00220">
    <property type="entry name" value="S_TKc"/>
    <property type="match status" value="1"/>
</dbReference>
<dbReference type="Gene3D" id="1.10.510.10">
    <property type="entry name" value="Transferase(Phosphotransferase) domain 1"/>
    <property type="match status" value="1"/>
</dbReference>
<dbReference type="KEGG" id="pspc:Strain318_000769"/>
<dbReference type="RefSeq" id="WP_367887212.1">
    <property type="nucleotide sequence ID" value="NZ_CP130612.1"/>
</dbReference>
<evidence type="ECO:0000313" key="11">
    <source>
        <dbReference type="Proteomes" id="UP001229955"/>
    </source>
</evidence>
<evidence type="ECO:0000259" key="8">
    <source>
        <dbReference type="PROSITE" id="PS50011"/>
    </source>
</evidence>
<keyword evidence="6 7" id="KW-0067">ATP-binding</keyword>
<evidence type="ECO:0000313" key="9">
    <source>
        <dbReference type="EMBL" id="WKW11514.1"/>
    </source>
</evidence>
<dbReference type="AlphaFoldDB" id="A0AA49JYK4"/>
<evidence type="ECO:0000256" key="6">
    <source>
        <dbReference type="ARBA" id="ARBA00022840"/>
    </source>
</evidence>
<feature type="binding site" evidence="7">
    <location>
        <position position="78"/>
    </location>
    <ligand>
        <name>ATP</name>
        <dbReference type="ChEBI" id="CHEBI:30616"/>
    </ligand>
</feature>
<evidence type="ECO:0000256" key="7">
    <source>
        <dbReference type="PROSITE-ProRule" id="PRU10141"/>
    </source>
</evidence>
<evidence type="ECO:0000256" key="1">
    <source>
        <dbReference type="ARBA" id="ARBA00012513"/>
    </source>
</evidence>
<dbReference type="PROSITE" id="PS00107">
    <property type="entry name" value="PROTEIN_KINASE_ATP"/>
    <property type="match status" value="1"/>
</dbReference>
<keyword evidence="4 7" id="KW-0547">Nucleotide-binding</keyword>
<evidence type="ECO:0000256" key="5">
    <source>
        <dbReference type="ARBA" id="ARBA00022777"/>
    </source>
</evidence>